<dbReference type="AlphaFoldDB" id="A0A2X4WHB4"/>
<keyword evidence="3" id="KW-1185">Reference proteome</keyword>
<dbReference type="Proteomes" id="UP000249134">
    <property type="component" value="Chromosome 1"/>
</dbReference>
<dbReference type="STRING" id="1348624.GCA_001591545_02100"/>
<feature type="transmembrane region" description="Helical" evidence="1">
    <location>
        <begin position="92"/>
        <end position="118"/>
    </location>
</feature>
<keyword evidence="1" id="KW-0812">Transmembrane</keyword>
<protein>
    <submittedName>
        <fullName evidence="2">Yip1 domain</fullName>
    </submittedName>
</protein>
<evidence type="ECO:0000256" key="1">
    <source>
        <dbReference type="SAM" id="Phobius"/>
    </source>
</evidence>
<gene>
    <name evidence="2" type="ORF">NCTC4824_03682</name>
</gene>
<evidence type="ECO:0000313" key="2">
    <source>
        <dbReference type="EMBL" id="SQI62521.1"/>
    </source>
</evidence>
<evidence type="ECO:0000313" key="3">
    <source>
        <dbReference type="Proteomes" id="UP000249134"/>
    </source>
</evidence>
<feature type="transmembrane region" description="Helical" evidence="1">
    <location>
        <begin position="209"/>
        <end position="227"/>
    </location>
</feature>
<sequence>MICTSCQHEQNTGNFCGKCGNKLVDQDAEKISAETVTTATQQSAATGDHVAQPTQPNVHIEKVKDTSKKYWSYFTHYMKQPARIFENQQQEFVNGVISIGIFAFLIGIILYSFVQSVARSTFGSYGSLLMKEYAGPTFFTAFGSVFIFTIICMILVTFSLFIIGKFFGPGYTYKEIVSHYGTHLIPFILLLVISFILILLKSYVAGNALLSIVLLFSIIILPLYIVGKYLAQKSSLIDPLYAFIIYIVLFGILFSIFTGIMMDSIVGEILDDLPLF</sequence>
<dbReference type="KEGG" id="blen:NCTC4824_03682"/>
<name>A0A2X4WHB4_LEDLE</name>
<dbReference type="RefSeq" id="WP_066141163.1">
    <property type="nucleotide sequence ID" value="NZ_CBCSGM010000003.1"/>
</dbReference>
<keyword evidence="1" id="KW-1133">Transmembrane helix</keyword>
<feature type="transmembrane region" description="Helical" evidence="1">
    <location>
        <begin position="239"/>
        <end position="262"/>
    </location>
</feature>
<organism evidence="2 3">
    <name type="scientific">Lederbergia lenta</name>
    <name type="common">Bacillus lentus</name>
    <dbReference type="NCBI Taxonomy" id="1467"/>
    <lineage>
        <taxon>Bacteria</taxon>
        <taxon>Bacillati</taxon>
        <taxon>Bacillota</taxon>
        <taxon>Bacilli</taxon>
        <taxon>Bacillales</taxon>
        <taxon>Bacillaceae</taxon>
        <taxon>Lederbergia</taxon>
    </lineage>
</organism>
<accession>A0A2X4WHB4</accession>
<reference evidence="2 3" key="1">
    <citation type="submission" date="2018-06" db="EMBL/GenBank/DDBJ databases">
        <authorList>
            <consortium name="Pathogen Informatics"/>
            <person name="Doyle S."/>
        </authorList>
    </citation>
    <scope>NUCLEOTIDE SEQUENCE [LARGE SCALE GENOMIC DNA]</scope>
    <source>
        <strain evidence="2 3">NCTC4824</strain>
    </source>
</reference>
<dbReference type="EMBL" id="LS483476">
    <property type="protein sequence ID" value="SQI62521.1"/>
    <property type="molecule type" value="Genomic_DNA"/>
</dbReference>
<keyword evidence="1" id="KW-0472">Membrane</keyword>
<feature type="transmembrane region" description="Helical" evidence="1">
    <location>
        <begin position="138"/>
        <end position="163"/>
    </location>
</feature>
<proteinExistence type="predicted"/>
<feature type="transmembrane region" description="Helical" evidence="1">
    <location>
        <begin position="184"/>
        <end position="203"/>
    </location>
</feature>